<proteinExistence type="predicted"/>
<dbReference type="PRINTS" id="PR00111">
    <property type="entry name" value="ABHYDROLASE"/>
</dbReference>
<dbReference type="Proteomes" id="UP001500016">
    <property type="component" value="Unassembled WGS sequence"/>
</dbReference>
<dbReference type="Gene3D" id="3.40.50.1820">
    <property type="entry name" value="alpha/beta hydrolase"/>
    <property type="match status" value="1"/>
</dbReference>
<keyword evidence="3" id="KW-1185">Reference proteome</keyword>
<accession>A0ABN2VR56</accession>
<dbReference type="PANTHER" id="PTHR43798">
    <property type="entry name" value="MONOACYLGLYCEROL LIPASE"/>
    <property type="match status" value="1"/>
</dbReference>
<dbReference type="Pfam" id="PF00561">
    <property type="entry name" value="Abhydrolase_1"/>
    <property type="match status" value="1"/>
</dbReference>
<sequence length="393" mass="42204">MVQDGPRQAPPLLLIHGSGASGGSWSPIVPALAGHHHVLRADLPGCGQSPPAVSYEVPEQAVRLAAHLDHLGLGPVTVVGHSSGGYVATALAERRPDLVRSIALLSTGPSSDALLPQPLALRVLLGPPFGPLLWSRRSDTMTRKGIRATAARPVDVPDDMVAEMRGTSYRTFRTVLRRNTEYLVERSVPERLAALDVPVLAAFGTADPRWEPSSVHQYGAVPHARVEQSPGVGHEDRLRAAASWDERFTLATDLLGRRRLDGRSAVAPAVAPEVAFAWRRTRASRGRARVEGLAGEVGWSRKRLSARFRAQLGITPRRAARLVRFDHATRLLTAGRAAADVAAESGYVDQSHLYREVKSFAGPTPTAVAVAPWLAIDDVAWPDSSPTRSPAPV</sequence>
<dbReference type="InterPro" id="IPR050266">
    <property type="entry name" value="AB_hydrolase_sf"/>
</dbReference>
<feature type="domain" description="HTH araC/xylS-type" evidence="1">
    <location>
        <begin position="273"/>
        <end position="371"/>
    </location>
</feature>
<comment type="caution">
    <text evidence="2">The sequence shown here is derived from an EMBL/GenBank/DDBJ whole genome shotgun (WGS) entry which is preliminary data.</text>
</comment>
<evidence type="ECO:0000313" key="2">
    <source>
        <dbReference type="EMBL" id="GAA2069351.1"/>
    </source>
</evidence>
<name>A0ABN2VR56_9ACTN</name>
<dbReference type="PANTHER" id="PTHR43798:SF5">
    <property type="entry name" value="MONOACYLGLYCEROL LIPASE ABHD6"/>
    <property type="match status" value="1"/>
</dbReference>
<dbReference type="SUPFAM" id="SSF53474">
    <property type="entry name" value="alpha/beta-Hydrolases"/>
    <property type="match status" value="1"/>
</dbReference>
<dbReference type="SMART" id="SM00342">
    <property type="entry name" value="HTH_ARAC"/>
    <property type="match status" value="1"/>
</dbReference>
<organism evidence="2 3">
    <name type="scientific">Streptomyces albiaxialis</name>
    <dbReference type="NCBI Taxonomy" id="329523"/>
    <lineage>
        <taxon>Bacteria</taxon>
        <taxon>Bacillati</taxon>
        <taxon>Actinomycetota</taxon>
        <taxon>Actinomycetes</taxon>
        <taxon>Kitasatosporales</taxon>
        <taxon>Streptomycetaceae</taxon>
        <taxon>Streptomyces</taxon>
    </lineage>
</organism>
<dbReference type="Pfam" id="PF12833">
    <property type="entry name" value="HTH_18"/>
    <property type="match status" value="1"/>
</dbReference>
<reference evidence="2 3" key="1">
    <citation type="journal article" date="2019" name="Int. J. Syst. Evol. Microbiol.">
        <title>The Global Catalogue of Microorganisms (GCM) 10K type strain sequencing project: providing services to taxonomists for standard genome sequencing and annotation.</title>
        <authorList>
            <consortium name="The Broad Institute Genomics Platform"/>
            <consortium name="The Broad Institute Genome Sequencing Center for Infectious Disease"/>
            <person name="Wu L."/>
            <person name="Ma J."/>
        </authorList>
    </citation>
    <scope>NUCLEOTIDE SEQUENCE [LARGE SCALE GENOMIC DNA]</scope>
    <source>
        <strain evidence="2 3">JCM 15478</strain>
    </source>
</reference>
<dbReference type="PROSITE" id="PS01124">
    <property type="entry name" value="HTH_ARAC_FAMILY_2"/>
    <property type="match status" value="1"/>
</dbReference>
<dbReference type="InterPro" id="IPR000073">
    <property type="entry name" value="AB_hydrolase_1"/>
</dbReference>
<dbReference type="InterPro" id="IPR029058">
    <property type="entry name" value="AB_hydrolase_fold"/>
</dbReference>
<protein>
    <recommendedName>
        <fullName evidence="1">HTH araC/xylS-type domain-containing protein</fullName>
    </recommendedName>
</protein>
<dbReference type="InterPro" id="IPR018060">
    <property type="entry name" value="HTH_AraC"/>
</dbReference>
<evidence type="ECO:0000313" key="3">
    <source>
        <dbReference type="Proteomes" id="UP001500016"/>
    </source>
</evidence>
<dbReference type="Gene3D" id="1.10.10.60">
    <property type="entry name" value="Homeodomain-like"/>
    <property type="match status" value="1"/>
</dbReference>
<dbReference type="EMBL" id="BAAAPE010000005">
    <property type="protein sequence ID" value="GAA2069351.1"/>
    <property type="molecule type" value="Genomic_DNA"/>
</dbReference>
<gene>
    <name evidence="2" type="ORF">GCM10009801_18850</name>
</gene>
<evidence type="ECO:0000259" key="1">
    <source>
        <dbReference type="PROSITE" id="PS01124"/>
    </source>
</evidence>